<evidence type="ECO:0000313" key="2">
    <source>
        <dbReference type="EMBL" id="KAG6487293.1"/>
    </source>
</evidence>
<gene>
    <name evidence="2" type="ORF">ZIOFF_055879</name>
</gene>
<name>A0A8J5KKP1_ZINOF</name>
<keyword evidence="1" id="KW-0812">Transmembrane</keyword>
<dbReference type="Proteomes" id="UP000734854">
    <property type="component" value="Unassembled WGS sequence"/>
</dbReference>
<sequence length="114" mass="13035">MFFFGQSIILMNVVLFMFPVIRVILIFFSLVSLSKCCLVKLFNDALLKEIKVMVVRHPDTLTMEIIKAGNKGYAAEILVVTYNRHTEDVDDESKLRILLVSSMNLHLADINMVK</sequence>
<keyword evidence="1" id="KW-0472">Membrane</keyword>
<evidence type="ECO:0000313" key="3">
    <source>
        <dbReference type="Proteomes" id="UP000734854"/>
    </source>
</evidence>
<proteinExistence type="predicted"/>
<keyword evidence="1" id="KW-1133">Transmembrane helix</keyword>
<evidence type="ECO:0000256" key="1">
    <source>
        <dbReference type="SAM" id="Phobius"/>
    </source>
</evidence>
<protein>
    <submittedName>
        <fullName evidence="2">Uncharacterized protein</fullName>
    </submittedName>
</protein>
<organism evidence="2 3">
    <name type="scientific">Zingiber officinale</name>
    <name type="common">Ginger</name>
    <name type="synonym">Amomum zingiber</name>
    <dbReference type="NCBI Taxonomy" id="94328"/>
    <lineage>
        <taxon>Eukaryota</taxon>
        <taxon>Viridiplantae</taxon>
        <taxon>Streptophyta</taxon>
        <taxon>Embryophyta</taxon>
        <taxon>Tracheophyta</taxon>
        <taxon>Spermatophyta</taxon>
        <taxon>Magnoliopsida</taxon>
        <taxon>Liliopsida</taxon>
        <taxon>Zingiberales</taxon>
        <taxon>Zingiberaceae</taxon>
        <taxon>Zingiber</taxon>
    </lineage>
</organism>
<comment type="caution">
    <text evidence="2">The sequence shown here is derived from an EMBL/GenBank/DDBJ whole genome shotgun (WGS) entry which is preliminary data.</text>
</comment>
<keyword evidence="3" id="KW-1185">Reference proteome</keyword>
<dbReference type="EMBL" id="JACMSC010000015">
    <property type="protein sequence ID" value="KAG6487293.1"/>
    <property type="molecule type" value="Genomic_DNA"/>
</dbReference>
<dbReference type="AlphaFoldDB" id="A0A8J5KKP1"/>
<accession>A0A8J5KKP1</accession>
<feature type="transmembrane region" description="Helical" evidence="1">
    <location>
        <begin position="7"/>
        <end position="31"/>
    </location>
</feature>
<reference evidence="2 3" key="1">
    <citation type="submission" date="2020-08" db="EMBL/GenBank/DDBJ databases">
        <title>Plant Genome Project.</title>
        <authorList>
            <person name="Zhang R.-G."/>
        </authorList>
    </citation>
    <scope>NUCLEOTIDE SEQUENCE [LARGE SCALE GENOMIC DNA]</scope>
    <source>
        <tissue evidence="2">Rhizome</tissue>
    </source>
</reference>